<evidence type="ECO:0000313" key="3">
    <source>
        <dbReference type="Proteomes" id="UP000286351"/>
    </source>
</evidence>
<dbReference type="InterPro" id="IPR029063">
    <property type="entry name" value="SAM-dependent_MTases_sf"/>
</dbReference>
<dbReference type="GO" id="GO:0008168">
    <property type="term" value="F:methyltransferase activity"/>
    <property type="evidence" value="ECO:0007669"/>
    <property type="project" value="UniProtKB-KW"/>
</dbReference>
<name>A0A423JLA5_9PSED</name>
<gene>
    <name evidence="2" type="ORF">BK664_14180</name>
</gene>
<dbReference type="EMBL" id="MOBO01000012">
    <property type="protein sequence ID" value="RON38486.1"/>
    <property type="molecule type" value="Genomic_DNA"/>
</dbReference>
<accession>A0A423JLA5</accession>
<dbReference type="RefSeq" id="WP_123366282.1">
    <property type="nucleotide sequence ID" value="NZ_MOBO01000012.1"/>
</dbReference>
<dbReference type="Proteomes" id="UP000286351">
    <property type="component" value="Unassembled WGS sequence"/>
</dbReference>
<dbReference type="CDD" id="cd02440">
    <property type="entry name" value="AdoMet_MTases"/>
    <property type="match status" value="1"/>
</dbReference>
<dbReference type="Gene3D" id="3.40.50.150">
    <property type="entry name" value="Vaccinia Virus protein VP39"/>
    <property type="match status" value="1"/>
</dbReference>
<reference evidence="2 3" key="1">
    <citation type="submission" date="2016-10" db="EMBL/GenBank/DDBJ databases">
        <title>Comparative genome analysis of multiple Pseudomonas spp. focuses on biocontrol and plant growth promoting traits.</title>
        <authorList>
            <person name="Tao X.-Y."/>
            <person name="Taylor C.G."/>
        </authorList>
    </citation>
    <scope>NUCLEOTIDE SEQUENCE [LARGE SCALE GENOMIC DNA]</scope>
    <source>
        <strain evidence="2 3">38D4</strain>
    </source>
</reference>
<protein>
    <submittedName>
        <fullName evidence="2">Methylase</fullName>
    </submittedName>
</protein>
<dbReference type="AlphaFoldDB" id="A0A423JLA5"/>
<keyword evidence="2" id="KW-0489">Methyltransferase</keyword>
<evidence type="ECO:0000313" key="2">
    <source>
        <dbReference type="EMBL" id="RON38486.1"/>
    </source>
</evidence>
<feature type="domain" description="Methyltransferase" evidence="1">
    <location>
        <begin position="176"/>
        <end position="271"/>
    </location>
</feature>
<dbReference type="GO" id="GO:0032259">
    <property type="term" value="P:methylation"/>
    <property type="evidence" value="ECO:0007669"/>
    <property type="project" value="UniProtKB-KW"/>
</dbReference>
<organism evidence="2 3">
    <name type="scientific">Pseudomonas brassicacearum</name>
    <dbReference type="NCBI Taxonomy" id="930166"/>
    <lineage>
        <taxon>Bacteria</taxon>
        <taxon>Pseudomonadati</taxon>
        <taxon>Pseudomonadota</taxon>
        <taxon>Gammaproteobacteria</taxon>
        <taxon>Pseudomonadales</taxon>
        <taxon>Pseudomonadaceae</taxon>
        <taxon>Pseudomonas</taxon>
    </lineage>
</organism>
<evidence type="ECO:0000259" key="1">
    <source>
        <dbReference type="Pfam" id="PF13649"/>
    </source>
</evidence>
<proteinExistence type="predicted"/>
<sequence>MNLRFDTSDPLREQRLADTFVHSLASPGELNRYIEPLGPGLHHLFVLRINDRDWVGRKVLQHTEPDGWHINSLLRPWMLLGPLAQLHWGNEGAVITFRGVTPQEKETAFHIAQTQPDSEVYFPFPATDDTGQEFVCPPEYWQCTESLVSQLDADESHFRQHCAALLKTISSAGTVILDPACSTGEFIAHLARELPDRRCLGSDRSVSMIEHAKFRHGTSSAEFYLADARNVASTGVKCDVLILRFLNAEVMTRTDAQQTLSDMTPCVNPGGTIIIFGHTPVLIAVPYMAQVLKLELVSSVGARLGHKELFQFYRLRAPL</sequence>
<dbReference type="Pfam" id="PF13649">
    <property type="entry name" value="Methyltransf_25"/>
    <property type="match status" value="1"/>
</dbReference>
<keyword evidence="2" id="KW-0808">Transferase</keyword>
<dbReference type="SUPFAM" id="SSF53335">
    <property type="entry name" value="S-adenosyl-L-methionine-dependent methyltransferases"/>
    <property type="match status" value="1"/>
</dbReference>
<dbReference type="InterPro" id="IPR041698">
    <property type="entry name" value="Methyltransf_25"/>
</dbReference>
<comment type="caution">
    <text evidence="2">The sequence shown here is derived from an EMBL/GenBank/DDBJ whole genome shotgun (WGS) entry which is preliminary data.</text>
</comment>